<dbReference type="EMBL" id="JBAHYK010001035">
    <property type="protein sequence ID" value="KAL0569875.1"/>
    <property type="molecule type" value="Genomic_DNA"/>
</dbReference>
<feature type="signal peptide" evidence="1">
    <location>
        <begin position="1"/>
        <end position="26"/>
    </location>
</feature>
<accession>A0ABR3F484</accession>
<keyword evidence="3" id="KW-1185">Reference proteome</keyword>
<dbReference type="Proteomes" id="UP001465976">
    <property type="component" value="Unassembled WGS sequence"/>
</dbReference>
<name>A0ABR3F484_9AGAR</name>
<organism evidence="2 3">
    <name type="scientific">Marasmius crinis-equi</name>
    <dbReference type="NCBI Taxonomy" id="585013"/>
    <lineage>
        <taxon>Eukaryota</taxon>
        <taxon>Fungi</taxon>
        <taxon>Dikarya</taxon>
        <taxon>Basidiomycota</taxon>
        <taxon>Agaricomycotina</taxon>
        <taxon>Agaricomycetes</taxon>
        <taxon>Agaricomycetidae</taxon>
        <taxon>Agaricales</taxon>
        <taxon>Marasmiineae</taxon>
        <taxon>Marasmiaceae</taxon>
        <taxon>Marasmius</taxon>
    </lineage>
</organism>
<gene>
    <name evidence="2" type="ORF">V5O48_012084</name>
</gene>
<protein>
    <submittedName>
        <fullName evidence="2">Uncharacterized protein</fullName>
    </submittedName>
</protein>
<feature type="non-terminal residue" evidence="2">
    <location>
        <position position="247"/>
    </location>
</feature>
<sequence>MLSACFHHDAFISILAAVILLPSSTPRYIELLLGSRAVRAWYQLDWLLVHGPEEGLTAVSHASFTAFLLDQSRSGRFFVDIDYHADYFMHRWLRAHRDANKSEGTLALNQWYDFCSALGTPMETISSELHEFYEETWSAFSSHGDLSSVIPSIALLSRHTKVSLEIIDLLHETPKHPELYYYLHMGDPVEDPGIEPMDGSSHDLPRFFEFLSERISSEECPIPPHHRDFLARRTVECLVRLCHDPTK</sequence>
<evidence type="ECO:0000313" key="3">
    <source>
        <dbReference type="Proteomes" id="UP001465976"/>
    </source>
</evidence>
<feature type="chain" id="PRO_5045044703" evidence="1">
    <location>
        <begin position="27"/>
        <end position="247"/>
    </location>
</feature>
<reference evidence="2 3" key="1">
    <citation type="submission" date="2024-02" db="EMBL/GenBank/DDBJ databases">
        <title>A draft genome for the cacao thread blight pathogen Marasmius crinis-equi.</title>
        <authorList>
            <person name="Cohen S.P."/>
            <person name="Baruah I.K."/>
            <person name="Amoako-Attah I."/>
            <person name="Bukari Y."/>
            <person name="Meinhardt L.W."/>
            <person name="Bailey B.A."/>
        </authorList>
    </citation>
    <scope>NUCLEOTIDE SEQUENCE [LARGE SCALE GENOMIC DNA]</scope>
    <source>
        <strain evidence="2 3">GH-76</strain>
    </source>
</reference>
<keyword evidence="1" id="KW-0732">Signal</keyword>
<proteinExistence type="predicted"/>
<evidence type="ECO:0000256" key="1">
    <source>
        <dbReference type="SAM" id="SignalP"/>
    </source>
</evidence>
<comment type="caution">
    <text evidence="2">The sequence shown here is derived from an EMBL/GenBank/DDBJ whole genome shotgun (WGS) entry which is preliminary data.</text>
</comment>
<evidence type="ECO:0000313" key="2">
    <source>
        <dbReference type="EMBL" id="KAL0569875.1"/>
    </source>
</evidence>